<dbReference type="PANTHER" id="PTHR43283:SF3">
    <property type="entry name" value="BETA-LACTAMASE FAMILY PROTEIN (AFU_ORTHOLOGUE AFUA_5G07500)"/>
    <property type="match status" value="1"/>
</dbReference>
<reference evidence="3 4" key="1">
    <citation type="submission" date="2016-10" db="EMBL/GenBank/DDBJ databases">
        <authorList>
            <person name="de Groot N.N."/>
        </authorList>
    </citation>
    <scope>NUCLEOTIDE SEQUENCE [LARGE SCALE GENOMIC DNA]</scope>
    <source>
        <strain evidence="3 4">DSM 25927</strain>
    </source>
</reference>
<dbReference type="InterPro" id="IPR012338">
    <property type="entry name" value="Beta-lactam/transpept-like"/>
</dbReference>
<protein>
    <submittedName>
        <fullName evidence="3">CubicO group peptidase, beta-lactamase class C family</fullName>
    </submittedName>
</protein>
<proteinExistence type="predicted"/>
<dbReference type="Proteomes" id="UP000199233">
    <property type="component" value="Unassembled WGS sequence"/>
</dbReference>
<sequence length="407" mass="43976">MRRCGWWRLLLGWLACCNAFAQAGPGPLAAQQACDAAFSAVDGQMRADIEAGAYPGAVYMLSVAGRSVHHAALGMSQLSPPLPLQEDAIFRLASLSKPITAVAIMMLVDEGKLTLDDPLPRYLPEFARLRLADGTQPAAAITLRQLLTHTSGLLADARDLAAFAEAWRQRSTLAAQMPVYAQWPLASAPGTRFAYSAFMGFDVLARVVEVVSGQSYERFLQTRLFAPLQMRDTGFRLSPAQQARLVPLYRRSRQGLLPSFSEFNSETYFSGAAGLYSTGADYLRFAHMLAGHGQLGSVRILSRAAADQLNQLQLPANFPGLPEGMAWGLGMRIVSADPYLPPGSYGWSGAYGGHFWIDPQHDLVAVLLLNISNAGGAAAPSAQAFEARSMQVLPFCDPVRFSPPAKE</sequence>
<accession>A0A1H9LFE4</accession>
<dbReference type="EMBL" id="FOFS01000016">
    <property type="protein sequence ID" value="SER10211.1"/>
    <property type="molecule type" value="Genomic_DNA"/>
</dbReference>
<evidence type="ECO:0000259" key="2">
    <source>
        <dbReference type="Pfam" id="PF00144"/>
    </source>
</evidence>
<evidence type="ECO:0000313" key="3">
    <source>
        <dbReference type="EMBL" id="SER10211.1"/>
    </source>
</evidence>
<dbReference type="InterPro" id="IPR050789">
    <property type="entry name" value="Diverse_Enzym_Activities"/>
</dbReference>
<dbReference type="PANTHER" id="PTHR43283">
    <property type="entry name" value="BETA-LACTAMASE-RELATED"/>
    <property type="match status" value="1"/>
</dbReference>
<dbReference type="STRING" id="489703.SAMN04488038_11613"/>
<dbReference type="Pfam" id="PF00144">
    <property type="entry name" value="Beta-lactamase"/>
    <property type="match status" value="1"/>
</dbReference>
<name>A0A1H9LFE4_9GAMM</name>
<evidence type="ECO:0000256" key="1">
    <source>
        <dbReference type="SAM" id="SignalP"/>
    </source>
</evidence>
<evidence type="ECO:0000313" key="4">
    <source>
        <dbReference type="Proteomes" id="UP000199233"/>
    </source>
</evidence>
<feature type="signal peptide" evidence="1">
    <location>
        <begin position="1"/>
        <end position="23"/>
    </location>
</feature>
<keyword evidence="4" id="KW-1185">Reference proteome</keyword>
<organism evidence="3 4">
    <name type="scientific">Solimonas aquatica</name>
    <dbReference type="NCBI Taxonomy" id="489703"/>
    <lineage>
        <taxon>Bacteria</taxon>
        <taxon>Pseudomonadati</taxon>
        <taxon>Pseudomonadota</taxon>
        <taxon>Gammaproteobacteria</taxon>
        <taxon>Nevskiales</taxon>
        <taxon>Nevskiaceae</taxon>
        <taxon>Solimonas</taxon>
    </lineage>
</organism>
<dbReference type="Gene3D" id="3.40.710.10">
    <property type="entry name" value="DD-peptidase/beta-lactamase superfamily"/>
    <property type="match status" value="1"/>
</dbReference>
<dbReference type="RefSeq" id="WP_093289131.1">
    <property type="nucleotide sequence ID" value="NZ_FOFS01000016.1"/>
</dbReference>
<feature type="chain" id="PRO_5011640408" evidence="1">
    <location>
        <begin position="24"/>
        <end position="407"/>
    </location>
</feature>
<feature type="domain" description="Beta-lactamase-related" evidence="2">
    <location>
        <begin position="45"/>
        <end position="374"/>
    </location>
</feature>
<dbReference type="AlphaFoldDB" id="A0A1H9LFE4"/>
<keyword evidence="1" id="KW-0732">Signal</keyword>
<gene>
    <name evidence="3" type="ORF">SAMN04488038_11613</name>
</gene>
<dbReference type="SUPFAM" id="SSF56601">
    <property type="entry name" value="beta-lactamase/transpeptidase-like"/>
    <property type="match status" value="1"/>
</dbReference>
<dbReference type="InterPro" id="IPR001466">
    <property type="entry name" value="Beta-lactam-related"/>
</dbReference>
<dbReference type="OrthoDB" id="119951at2"/>